<feature type="region of interest" description="Disordered" evidence="1">
    <location>
        <begin position="561"/>
        <end position="607"/>
    </location>
</feature>
<organism evidence="2 3">
    <name type="scientific">Vermiconidia calcicola</name>
    <dbReference type="NCBI Taxonomy" id="1690605"/>
    <lineage>
        <taxon>Eukaryota</taxon>
        <taxon>Fungi</taxon>
        <taxon>Dikarya</taxon>
        <taxon>Ascomycota</taxon>
        <taxon>Pezizomycotina</taxon>
        <taxon>Dothideomycetes</taxon>
        <taxon>Dothideomycetidae</taxon>
        <taxon>Mycosphaerellales</taxon>
        <taxon>Extremaceae</taxon>
        <taxon>Vermiconidia</taxon>
    </lineage>
</organism>
<feature type="compositionally biased region" description="Acidic residues" evidence="1">
    <location>
        <begin position="31"/>
        <end position="41"/>
    </location>
</feature>
<feature type="region of interest" description="Disordered" evidence="1">
    <location>
        <begin position="863"/>
        <end position="927"/>
    </location>
</feature>
<feature type="region of interest" description="Disordered" evidence="1">
    <location>
        <begin position="839"/>
        <end position="858"/>
    </location>
</feature>
<feature type="compositionally biased region" description="Basic and acidic residues" evidence="1">
    <location>
        <begin position="1"/>
        <end position="12"/>
    </location>
</feature>
<dbReference type="EMBL" id="JAXLQG010000004">
    <property type="protein sequence ID" value="KAK5541430.1"/>
    <property type="molecule type" value="Genomic_DNA"/>
</dbReference>
<feature type="compositionally biased region" description="Low complexity" evidence="1">
    <location>
        <begin position="517"/>
        <end position="541"/>
    </location>
</feature>
<feature type="compositionally biased region" description="Pro residues" evidence="1">
    <location>
        <begin position="874"/>
        <end position="887"/>
    </location>
</feature>
<feature type="compositionally biased region" description="Polar residues" evidence="1">
    <location>
        <begin position="282"/>
        <end position="293"/>
    </location>
</feature>
<evidence type="ECO:0000313" key="2">
    <source>
        <dbReference type="EMBL" id="KAK5541430.1"/>
    </source>
</evidence>
<feature type="compositionally biased region" description="Polar residues" evidence="1">
    <location>
        <begin position="944"/>
        <end position="970"/>
    </location>
</feature>
<feature type="region of interest" description="Disordered" evidence="1">
    <location>
        <begin position="268"/>
        <end position="369"/>
    </location>
</feature>
<feature type="compositionally biased region" description="Basic and acidic residues" evidence="1">
    <location>
        <begin position="671"/>
        <end position="702"/>
    </location>
</feature>
<name>A0AAV9QE66_9PEZI</name>
<protein>
    <submittedName>
        <fullName evidence="2">Uncharacterized protein</fullName>
    </submittedName>
</protein>
<feature type="region of interest" description="Disordered" evidence="1">
    <location>
        <begin position="500"/>
        <end position="546"/>
    </location>
</feature>
<feature type="region of interest" description="Disordered" evidence="1">
    <location>
        <begin position="944"/>
        <end position="971"/>
    </location>
</feature>
<feature type="region of interest" description="Disordered" evidence="1">
    <location>
        <begin position="462"/>
        <end position="487"/>
    </location>
</feature>
<proteinExistence type="predicted"/>
<evidence type="ECO:0000313" key="3">
    <source>
        <dbReference type="Proteomes" id="UP001345827"/>
    </source>
</evidence>
<feature type="region of interest" description="Disordered" evidence="1">
    <location>
        <begin position="653"/>
        <end position="703"/>
    </location>
</feature>
<dbReference type="AlphaFoldDB" id="A0AAV9QE66"/>
<sequence length="991" mass="108087">MSIEKGSHDGETLVRPPTHPVPQLQKPLEESMVESVDDQTDQDVPMDAMTRRTILLEAPIYERVIAGRWRQKRGEKYHPLWKLVAQMSFGMHLLAEGMAISEEEVMRILQSHVDDIDGFLERTTEDFELAQSDIHERIRCLKLPLAHGEVFDRMLEDRAFRASILDGNEKIDHVVSRTKRAAKDALKDVQKGFDATNVLEKYLSKLNSTWRRASPEHEAVLVAMLGNAEGWRRAFLELHLQGNKLAGSLKKLAEVVAEMQRRAAAVSRKLVARTQKQRHISSQKSNHVPSQMGSIVHQKPLPTEPGREHKSKHSSHSTPLTGLSSRPDSGHKSSQGFTSHSSAGHPTRPSTASKTFATSEPKQQSLSSLAKALEESRLQQDRGAAHGPAGVLNQKADLNPIELPADVPEGLLRQAPVSIKNRLSMTLGLKPKDYSDHRISSLYYPRALGDLLKSPQMSDLLTTTPSRTAKGTPVHAVSSPAANSHAETDYFSSHEMSTSIGVVTPDNSKKETTSNKTSPRATRSSTRSSVVGSASGTRRSSIPNLAFTSHTSVMAMASPPAELPTEMLEDDRASTSRPRIRSRSQPSSLGEPGPVLTGGATNRSRSVSDPMLLVDTSIITVSVVPASAEEESFAAAEQKAGEANQANQEQLLQEPKMEAVGSTPKLGESNIENKTDMSTRADSEERLEDRLDKPTNGHKDTSSTRMHFVAELEAIVPGPLNPSPHKKFGPAELEAPQQTFRLPPRPIKVIKDSGKEASRASIHQLDEFFKLPTGMTVKPGMKPKDFSISFAHEPIRPLRLKLTNKDGKFVPVQVDSGDLKRGDSPASNPRLDAVAGIINTMSDTPPGSPIHARSNSWASASSAQRWSYGSSRPLGPPGQARPPPAPGGRPMVNPDFATAGAFEGERKQKKQGAIGSKSGWKTFFSGGGTGAFERPELLITTMTRSAETFSRPRPSSQAVPRSPDMLTTSGKDVLWFKGTMKRKKRRGVSSA</sequence>
<keyword evidence="3" id="KW-1185">Reference proteome</keyword>
<reference evidence="2 3" key="1">
    <citation type="submission" date="2023-06" db="EMBL/GenBank/DDBJ databases">
        <title>Black Yeasts Isolated from many extreme environments.</title>
        <authorList>
            <person name="Coleine C."/>
            <person name="Stajich J.E."/>
            <person name="Selbmann L."/>
        </authorList>
    </citation>
    <scope>NUCLEOTIDE SEQUENCE [LARGE SCALE GENOMIC DNA]</scope>
    <source>
        <strain evidence="2 3">CCFEE 5887</strain>
    </source>
</reference>
<feature type="region of interest" description="Disordered" evidence="1">
    <location>
        <begin position="1"/>
        <end position="42"/>
    </location>
</feature>
<gene>
    <name evidence="2" type="ORF">LTR25_003208</name>
</gene>
<comment type="caution">
    <text evidence="2">The sequence shown here is derived from an EMBL/GenBank/DDBJ whole genome shotgun (WGS) entry which is preliminary data.</text>
</comment>
<feature type="compositionally biased region" description="Polar residues" evidence="1">
    <location>
        <begin position="316"/>
        <end position="361"/>
    </location>
</feature>
<dbReference type="Proteomes" id="UP001345827">
    <property type="component" value="Unassembled WGS sequence"/>
</dbReference>
<accession>A0AAV9QE66</accession>
<evidence type="ECO:0000256" key="1">
    <source>
        <dbReference type="SAM" id="MobiDB-lite"/>
    </source>
</evidence>